<dbReference type="Pfam" id="PF00378">
    <property type="entry name" value="ECH_1"/>
    <property type="match status" value="1"/>
</dbReference>
<keyword evidence="2" id="KW-0456">Lyase</keyword>
<keyword evidence="4" id="KW-1185">Reference proteome</keyword>
<proteinExistence type="inferred from homology"/>
<dbReference type="InterPro" id="IPR029045">
    <property type="entry name" value="ClpP/crotonase-like_dom_sf"/>
</dbReference>
<evidence type="ECO:0000313" key="3">
    <source>
        <dbReference type="EMBL" id="NUB03314.1"/>
    </source>
</evidence>
<evidence type="ECO:0000313" key="4">
    <source>
        <dbReference type="Proteomes" id="UP000605086"/>
    </source>
</evidence>
<dbReference type="EMBL" id="WHOS01000060">
    <property type="protein sequence ID" value="NUB03314.1"/>
    <property type="molecule type" value="Genomic_DNA"/>
</dbReference>
<dbReference type="CDD" id="cd06558">
    <property type="entry name" value="crotonase-like"/>
    <property type="match status" value="1"/>
</dbReference>
<organism evidence="3 4">
    <name type="scientific">Azospirillum melinis</name>
    <dbReference type="NCBI Taxonomy" id="328839"/>
    <lineage>
        <taxon>Bacteria</taxon>
        <taxon>Pseudomonadati</taxon>
        <taxon>Pseudomonadota</taxon>
        <taxon>Alphaproteobacteria</taxon>
        <taxon>Rhodospirillales</taxon>
        <taxon>Azospirillaceae</taxon>
        <taxon>Azospirillum</taxon>
    </lineage>
</organism>
<dbReference type="PANTHER" id="PTHR11941:SF54">
    <property type="entry name" value="ENOYL-COA HYDRATASE, MITOCHONDRIAL"/>
    <property type="match status" value="1"/>
</dbReference>
<evidence type="ECO:0000256" key="1">
    <source>
        <dbReference type="ARBA" id="ARBA00005254"/>
    </source>
</evidence>
<reference evidence="3 4" key="1">
    <citation type="submission" date="2019-10" db="EMBL/GenBank/DDBJ databases">
        <title>Genome sequence of Azospirillum melinis.</title>
        <authorList>
            <person name="Ambrosini A."/>
            <person name="Sant'Anna F.H."/>
            <person name="Cassan F.D."/>
            <person name="Souza E.M."/>
            <person name="Passaglia L.M.P."/>
        </authorList>
    </citation>
    <scope>NUCLEOTIDE SEQUENCE [LARGE SCALE GENOMIC DNA]</scope>
    <source>
        <strain evidence="3 4">TMCY0552</strain>
    </source>
</reference>
<comment type="caution">
    <text evidence="3">The sequence shown here is derived from an EMBL/GenBank/DDBJ whole genome shotgun (WGS) entry which is preliminary data.</text>
</comment>
<accession>A0ABX2KQ08</accession>
<sequence length="276" mass="29177">MVRAHTATDGDCGMAGTITLTRDGAVATLTLSNPDKLNAFDKPMWHALIGHLSALEADEGVRIVVMRGGPGANGARTFSPGADISEFESERNSPEQGASYSDLMDEGLDGLRALRHPVLAAIDGPCCGIGLAVALACDLRVCSESSRFGVPVSRLGISMGPTELKLVADVAGGPAALEILLEGRVFGAAEAKDKNLVHRTVPDEGFEAEVAATIQRIAAGAPLAATLHKRYVRRLSDPAPLTEAEIAECYRCFGTGDFREGYRAFLEKRKPVFTGR</sequence>
<evidence type="ECO:0000256" key="2">
    <source>
        <dbReference type="ARBA" id="ARBA00023239"/>
    </source>
</evidence>
<protein>
    <submittedName>
        <fullName evidence="3">Enoyl-CoA hydratase/isomerase family protein</fullName>
    </submittedName>
</protein>
<dbReference type="InterPro" id="IPR001753">
    <property type="entry name" value="Enoyl-CoA_hydra/iso"/>
</dbReference>
<gene>
    <name evidence="3" type="ORF">GBZ48_29240</name>
</gene>
<dbReference type="Proteomes" id="UP000605086">
    <property type="component" value="Unassembled WGS sequence"/>
</dbReference>
<dbReference type="InterPro" id="IPR014748">
    <property type="entry name" value="Enoyl-CoA_hydra_C"/>
</dbReference>
<dbReference type="PANTHER" id="PTHR11941">
    <property type="entry name" value="ENOYL-COA HYDRATASE-RELATED"/>
    <property type="match status" value="1"/>
</dbReference>
<dbReference type="Gene3D" id="1.10.12.10">
    <property type="entry name" value="Lyase 2-enoyl-coa Hydratase, Chain A, domain 2"/>
    <property type="match status" value="1"/>
</dbReference>
<dbReference type="Gene3D" id="3.90.226.10">
    <property type="entry name" value="2-enoyl-CoA Hydratase, Chain A, domain 1"/>
    <property type="match status" value="1"/>
</dbReference>
<dbReference type="SUPFAM" id="SSF52096">
    <property type="entry name" value="ClpP/crotonase"/>
    <property type="match status" value="1"/>
</dbReference>
<name>A0ABX2KQ08_9PROT</name>
<comment type="similarity">
    <text evidence="1">Belongs to the enoyl-CoA hydratase/isomerase family.</text>
</comment>